<dbReference type="InParanoid" id="F4PAT0"/>
<dbReference type="PANTHER" id="PTHR12428:SF65">
    <property type="entry name" value="CYTOCHROME C OXIDASE ASSEMBLY PROTEIN COX18, MITOCHONDRIAL"/>
    <property type="match status" value="1"/>
</dbReference>
<feature type="domain" description="Membrane insertase YidC/Oxa/ALB C-terminal" evidence="8">
    <location>
        <begin position="50"/>
        <end position="275"/>
    </location>
</feature>
<dbReference type="GO" id="GO:0033617">
    <property type="term" value="P:mitochondrial respiratory chain complex IV assembly"/>
    <property type="evidence" value="ECO:0000318"/>
    <property type="project" value="GO_Central"/>
</dbReference>
<evidence type="ECO:0000256" key="2">
    <source>
        <dbReference type="ARBA" id="ARBA00009877"/>
    </source>
</evidence>
<evidence type="ECO:0000313" key="9">
    <source>
        <dbReference type="EMBL" id="EGF77596.1"/>
    </source>
</evidence>
<dbReference type="Proteomes" id="UP000007241">
    <property type="component" value="Unassembled WGS sequence"/>
</dbReference>
<dbReference type="PANTHER" id="PTHR12428">
    <property type="entry name" value="OXA1"/>
    <property type="match status" value="1"/>
</dbReference>
<dbReference type="InterPro" id="IPR001708">
    <property type="entry name" value="YidC/ALB3/OXA1/COX18"/>
</dbReference>
<dbReference type="HOGENOM" id="CLU_029282_2_3_1"/>
<dbReference type="AlphaFoldDB" id="F4PAT0"/>
<keyword evidence="3 6" id="KW-0812">Transmembrane</keyword>
<evidence type="ECO:0000256" key="4">
    <source>
        <dbReference type="ARBA" id="ARBA00022989"/>
    </source>
</evidence>
<evidence type="ECO:0000259" key="8">
    <source>
        <dbReference type="Pfam" id="PF02096"/>
    </source>
</evidence>
<evidence type="ECO:0000313" key="10">
    <source>
        <dbReference type="Proteomes" id="UP000007241"/>
    </source>
</evidence>
<evidence type="ECO:0000256" key="3">
    <source>
        <dbReference type="ARBA" id="ARBA00022692"/>
    </source>
</evidence>
<keyword evidence="4 7" id="KW-1133">Transmembrane helix</keyword>
<dbReference type="GO" id="GO:0005743">
    <property type="term" value="C:mitochondrial inner membrane"/>
    <property type="evidence" value="ECO:0000318"/>
    <property type="project" value="GO_Central"/>
</dbReference>
<evidence type="ECO:0000256" key="6">
    <source>
        <dbReference type="RuleBase" id="RU003945"/>
    </source>
</evidence>
<keyword evidence="10" id="KW-1185">Reference proteome</keyword>
<evidence type="ECO:0000256" key="5">
    <source>
        <dbReference type="ARBA" id="ARBA00023136"/>
    </source>
</evidence>
<dbReference type="GO" id="GO:0032977">
    <property type="term" value="F:membrane insertase activity"/>
    <property type="evidence" value="ECO:0000318"/>
    <property type="project" value="GO_Central"/>
</dbReference>
<dbReference type="STRING" id="684364.F4PAT0"/>
<dbReference type="OMA" id="WQRKRIV"/>
<dbReference type="EMBL" id="GL882891">
    <property type="protein sequence ID" value="EGF77596.1"/>
    <property type="molecule type" value="Genomic_DNA"/>
</dbReference>
<feature type="transmembrane region" description="Helical" evidence="7">
    <location>
        <begin position="195"/>
        <end position="214"/>
    </location>
</feature>
<protein>
    <recommendedName>
        <fullName evidence="8">Membrane insertase YidC/Oxa/ALB C-terminal domain-containing protein</fullName>
    </recommendedName>
</protein>
<dbReference type="OrthoDB" id="2148490at2759"/>
<evidence type="ECO:0000256" key="1">
    <source>
        <dbReference type="ARBA" id="ARBA00004141"/>
    </source>
</evidence>
<organism evidence="9 10">
    <name type="scientific">Batrachochytrium dendrobatidis (strain JAM81 / FGSC 10211)</name>
    <name type="common">Frog chytrid fungus</name>
    <dbReference type="NCBI Taxonomy" id="684364"/>
    <lineage>
        <taxon>Eukaryota</taxon>
        <taxon>Fungi</taxon>
        <taxon>Fungi incertae sedis</taxon>
        <taxon>Chytridiomycota</taxon>
        <taxon>Chytridiomycota incertae sedis</taxon>
        <taxon>Chytridiomycetes</taxon>
        <taxon>Rhizophydiales</taxon>
        <taxon>Rhizophydiales incertae sedis</taxon>
        <taxon>Batrachochytrium</taxon>
    </lineage>
</organism>
<feature type="transmembrane region" description="Helical" evidence="7">
    <location>
        <begin position="50"/>
        <end position="71"/>
    </location>
</feature>
<gene>
    <name evidence="9" type="ORF">BATDEDRAFT_27419</name>
</gene>
<dbReference type="GeneID" id="18239329"/>
<reference evidence="9 10" key="1">
    <citation type="submission" date="2009-12" db="EMBL/GenBank/DDBJ databases">
        <title>The draft genome of Batrachochytrium dendrobatidis.</title>
        <authorList>
            <consortium name="US DOE Joint Genome Institute (JGI-PGF)"/>
            <person name="Kuo A."/>
            <person name="Salamov A."/>
            <person name="Schmutz J."/>
            <person name="Lucas S."/>
            <person name="Pitluck S."/>
            <person name="Rosenblum E."/>
            <person name="Stajich J."/>
            <person name="Eisen M."/>
            <person name="Grigoriev I.V."/>
        </authorList>
    </citation>
    <scope>NUCLEOTIDE SEQUENCE [LARGE SCALE GENOMIC DNA]</scope>
    <source>
        <strain evidence="10">JAM81 / FGSC 10211</strain>
    </source>
</reference>
<name>F4PAT0_BATDJ</name>
<dbReference type="CDD" id="cd20069">
    <property type="entry name" value="5TM_Oxa1-like"/>
    <property type="match status" value="1"/>
</dbReference>
<dbReference type="FunCoup" id="F4PAT0">
    <property type="interactions" value="34"/>
</dbReference>
<feature type="transmembrane region" description="Helical" evidence="7">
    <location>
        <begin position="235"/>
        <end position="255"/>
    </location>
</feature>
<dbReference type="Pfam" id="PF02096">
    <property type="entry name" value="60KD_IMP"/>
    <property type="match status" value="1"/>
</dbReference>
<keyword evidence="5 7" id="KW-0472">Membrane</keyword>
<accession>F4PAT0</accession>
<dbReference type="InterPro" id="IPR028055">
    <property type="entry name" value="YidC/Oxa/ALB_C"/>
</dbReference>
<dbReference type="RefSeq" id="XP_006681678.1">
    <property type="nucleotide sequence ID" value="XM_006681615.1"/>
</dbReference>
<comment type="subcellular location">
    <subcellularLocation>
        <location evidence="1 6">Membrane</location>
        <topology evidence="1 6">Multi-pass membrane protein</topology>
    </subcellularLocation>
</comment>
<comment type="similarity">
    <text evidence="2 6">Belongs to the OXA1/ALB3/YidC family.</text>
</comment>
<sequence>MADAEQQFSSTTSIESSDLSLSPVSLLVNLMDTIHATPLIAFELYSGTPWWLVIVGTTIFLRTMCTLPLAIQNKQRTDRLRKLQPVLMAWESTLGLQLKHGHRTGNLQQDKNYKKMASLFVISGKTYKQKTSQLYKEYRCNPLYTFILPWVQIPLFISMSFALRWLAAFPVIWLGTPSSFAAGMDVEGTLWFDDLTVADPTMITPIIIGTMHLINIELNSTLRSNPNTQRTSGQIAFRMFMRSFAILMIPISAYVPMAITLYWLASAVYSMLQNISFLVIEKHRVKLSLKEKIGMQSVQEPRAVLQSMDQPTLPTTPDKSYRSL</sequence>
<dbReference type="GO" id="GO:0032979">
    <property type="term" value="P:protein insertion into mitochondrial inner membrane from matrix"/>
    <property type="evidence" value="ECO:0000318"/>
    <property type="project" value="GO_Central"/>
</dbReference>
<proteinExistence type="inferred from homology"/>
<feature type="transmembrane region" description="Helical" evidence="7">
    <location>
        <begin position="153"/>
        <end position="175"/>
    </location>
</feature>
<evidence type="ECO:0000256" key="7">
    <source>
        <dbReference type="SAM" id="Phobius"/>
    </source>
</evidence>